<keyword evidence="10" id="KW-1185">Reference proteome</keyword>
<comment type="function">
    <text evidence="8">Reversible hydration of carbon dioxide.</text>
</comment>
<dbReference type="CDD" id="cd00883">
    <property type="entry name" value="beta_CA_cladeA"/>
    <property type="match status" value="1"/>
</dbReference>
<evidence type="ECO:0000313" key="9">
    <source>
        <dbReference type="EMBL" id="VUG17928.1"/>
    </source>
</evidence>
<dbReference type="EMBL" id="CABFWN010000002">
    <property type="protein sequence ID" value="VUG17928.1"/>
    <property type="molecule type" value="Genomic_DNA"/>
</dbReference>
<sequence length="224" mass="24267">MTSETNKPFTLSKNSTIEDFEAANKASTDQLKVSKPEILEISGKGQSPHTLWIGCSDSRVNECTALGCVPGEIFTVRNIGNVVTTGDLACISAIQFAIESLKVKRVVVCGHTDCGGMWGALSSNKANGPLDNWLLPVRNVRLEHLDELDAITDGPQKNAKLSELNVLHSVEVVRRHPSFVKAHKECGVEVYGLLYDVKTGYLKQVSSAGEAARKIEEVFDLGGK</sequence>
<evidence type="ECO:0000256" key="4">
    <source>
        <dbReference type="ARBA" id="ARBA00022833"/>
    </source>
</evidence>
<dbReference type="PANTHER" id="PTHR11002:SF76">
    <property type="entry name" value="CARBONIC ANHYDRASE"/>
    <property type="match status" value="1"/>
</dbReference>
<dbReference type="GO" id="GO:0071244">
    <property type="term" value="P:cellular response to carbon dioxide"/>
    <property type="evidence" value="ECO:0007669"/>
    <property type="project" value="TreeGrafter"/>
</dbReference>
<keyword evidence="4 7" id="KW-0862">Zinc</keyword>
<comment type="cofactor">
    <cofactor evidence="7">
        <name>Zn(2+)</name>
        <dbReference type="ChEBI" id="CHEBI:29105"/>
    </cofactor>
    <text evidence="7">Binds 1 zinc ion per subunit.</text>
</comment>
<keyword evidence="3 7" id="KW-0479">Metal-binding</keyword>
<dbReference type="InterPro" id="IPR015892">
    <property type="entry name" value="Carbonic_anhydrase_CS"/>
</dbReference>
<dbReference type="GO" id="GO:0034599">
    <property type="term" value="P:cellular response to oxidative stress"/>
    <property type="evidence" value="ECO:0007669"/>
    <property type="project" value="TreeGrafter"/>
</dbReference>
<dbReference type="GO" id="GO:0008270">
    <property type="term" value="F:zinc ion binding"/>
    <property type="evidence" value="ECO:0007669"/>
    <property type="project" value="UniProtKB-UniRule"/>
</dbReference>
<feature type="binding site" evidence="7">
    <location>
        <position position="57"/>
    </location>
    <ligand>
        <name>Zn(2+)</name>
        <dbReference type="ChEBI" id="CHEBI:29105"/>
    </ligand>
</feature>
<evidence type="ECO:0000313" key="10">
    <source>
        <dbReference type="Proteomes" id="UP000478008"/>
    </source>
</evidence>
<accession>A0A7D9H123</accession>
<comment type="catalytic activity">
    <reaction evidence="6 8">
        <text>hydrogencarbonate + H(+) = CO2 + H2O</text>
        <dbReference type="Rhea" id="RHEA:10748"/>
        <dbReference type="ChEBI" id="CHEBI:15377"/>
        <dbReference type="ChEBI" id="CHEBI:15378"/>
        <dbReference type="ChEBI" id="CHEBI:16526"/>
        <dbReference type="ChEBI" id="CHEBI:17544"/>
        <dbReference type="EC" id="4.2.1.1"/>
    </reaction>
</comment>
<evidence type="ECO:0000256" key="6">
    <source>
        <dbReference type="ARBA" id="ARBA00048348"/>
    </source>
</evidence>
<evidence type="ECO:0000256" key="8">
    <source>
        <dbReference type="RuleBase" id="RU003956"/>
    </source>
</evidence>
<dbReference type="Pfam" id="PF00484">
    <property type="entry name" value="Pro_CA"/>
    <property type="match status" value="1"/>
</dbReference>
<protein>
    <recommendedName>
        <fullName evidence="2 8">Carbonic anhydrase</fullName>
        <ecNumber evidence="2 8">4.2.1.1</ecNumber>
    </recommendedName>
    <alternativeName>
        <fullName evidence="8">Carbonate dehydratase</fullName>
    </alternativeName>
</protein>
<dbReference type="GO" id="GO:0015976">
    <property type="term" value="P:carbon utilization"/>
    <property type="evidence" value="ECO:0007669"/>
    <property type="project" value="InterPro"/>
</dbReference>
<dbReference type="SMART" id="SM00947">
    <property type="entry name" value="Pro_CA"/>
    <property type="match status" value="1"/>
</dbReference>
<feature type="binding site" evidence="7">
    <location>
        <position position="111"/>
    </location>
    <ligand>
        <name>Zn(2+)</name>
        <dbReference type="ChEBI" id="CHEBI:29105"/>
    </ligand>
</feature>
<dbReference type="PANTHER" id="PTHR11002">
    <property type="entry name" value="CARBONIC ANHYDRASE"/>
    <property type="match status" value="1"/>
</dbReference>
<dbReference type="AlphaFoldDB" id="A0A7D9H123"/>
<evidence type="ECO:0000256" key="7">
    <source>
        <dbReference type="PIRSR" id="PIRSR601765-1"/>
    </source>
</evidence>
<name>A0A7D9H123_DEKBR</name>
<dbReference type="GO" id="GO:0004089">
    <property type="term" value="F:carbonate dehydratase activity"/>
    <property type="evidence" value="ECO:0007669"/>
    <property type="project" value="UniProtKB-UniRule"/>
</dbReference>
<evidence type="ECO:0000256" key="3">
    <source>
        <dbReference type="ARBA" id="ARBA00022723"/>
    </source>
</evidence>
<keyword evidence="5 8" id="KW-0456">Lyase</keyword>
<dbReference type="GO" id="GO:0005737">
    <property type="term" value="C:cytoplasm"/>
    <property type="evidence" value="ECO:0007669"/>
    <property type="project" value="TreeGrafter"/>
</dbReference>
<organism evidence="9 10">
    <name type="scientific">Dekkera bruxellensis</name>
    <name type="common">Brettanomyces custersii</name>
    <dbReference type="NCBI Taxonomy" id="5007"/>
    <lineage>
        <taxon>Eukaryota</taxon>
        <taxon>Fungi</taxon>
        <taxon>Dikarya</taxon>
        <taxon>Ascomycota</taxon>
        <taxon>Saccharomycotina</taxon>
        <taxon>Pichiomycetes</taxon>
        <taxon>Pichiales</taxon>
        <taxon>Pichiaceae</taxon>
        <taxon>Brettanomyces</taxon>
    </lineage>
</organism>
<proteinExistence type="inferred from homology"/>
<dbReference type="InterPro" id="IPR036874">
    <property type="entry name" value="Carbonic_anhydrase_sf"/>
</dbReference>
<dbReference type="InterPro" id="IPR001765">
    <property type="entry name" value="Carbonic_anhydrase"/>
</dbReference>
<reference evidence="9 10" key="1">
    <citation type="submission" date="2019-07" db="EMBL/GenBank/DDBJ databases">
        <authorList>
            <person name="Friedrich A."/>
            <person name="Schacherer J."/>
        </authorList>
    </citation>
    <scope>NUCLEOTIDE SEQUENCE [LARGE SCALE GENOMIC DNA]</scope>
</reference>
<feature type="binding site" evidence="7">
    <location>
        <position position="55"/>
    </location>
    <ligand>
        <name>Zn(2+)</name>
        <dbReference type="ChEBI" id="CHEBI:29105"/>
    </ligand>
</feature>
<feature type="binding site" evidence="7">
    <location>
        <position position="114"/>
    </location>
    <ligand>
        <name>Zn(2+)</name>
        <dbReference type="ChEBI" id="CHEBI:29105"/>
    </ligand>
</feature>
<evidence type="ECO:0000256" key="5">
    <source>
        <dbReference type="ARBA" id="ARBA00023239"/>
    </source>
</evidence>
<dbReference type="EC" id="4.2.1.1" evidence="2 8"/>
<dbReference type="PROSITE" id="PS00705">
    <property type="entry name" value="PROK_CO2_ANHYDRASE_2"/>
    <property type="match status" value="1"/>
</dbReference>
<dbReference type="SUPFAM" id="SSF53056">
    <property type="entry name" value="beta-carbonic anhydrase, cab"/>
    <property type="match status" value="1"/>
</dbReference>
<comment type="similarity">
    <text evidence="1 8">Belongs to the beta-class carbonic anhydrase family.</text>
</comment>
<gene>
    <name evidence="9" type="primary">NCE103</name>
    <name evidence="9" type="ORF">DEBR0S2_19482G</name>
</gene>
<dbReference type="Gene3D" id="3.40.1050.10">
    <property type="entry name" value="Carbonic anhydrase"/>
    <property type="match status" value="1"/>
</dbReference>
<evidence type="ECO:0000256" key="1">
    <source>
        <dbReference type="ARBA" id="ARBA00006217"/>
    </source>
</evidence>
<dbReference type="Proteomes" id="UP000478008">
    <property type="component" value="Unassembled WGS sequence"/>
</dbReference>
<evidence type="ECO:0000256" key="2">
    <source>
        <dbReference type="ARBA" id="ARBA00012925"/>
    </source>
</evidence>